<dbReference type="Proteomes" id="UP000554482">
    <property type="component" value="Unassembled WGS sequence"/>
</dbReference>
<proteinExistence type="predicted"/>
<name>A0A7J6V8I0_THATH</name>
<keyword evidence="2" id="KW-1185">Reference proteome</keyword>
<evidence type="ECO:0000313" key="2">
    <source>
        <dbReference type="Proteomes" id="UP000554482"/>
    </source>
</evidence>
<dbReference type="AlphaFoldDB" id="A0A7J6V8I0"/>
<protein>
    <submittedName>
        <fullName evidence="1">Uncharacterized protein</fullName>
    </submittedName>
</protein>
<organism evidence="1 2">
    <name type="scientific">Thalictrum thalictroides</name>
    <name type="common">Rue-anemone</name>
    <name type="synonym">Anemone thalictroides</name>
    <dbReference type="NCBI Taxonomy" id="46969"/>
    <lineage>
        <taxon>Eukaryota</taxon>
        <taxon>Viridiplantae</taxon>
        <taxon>Streptophyta</taxon>
        <taxon>Embryophyta</taxon>
        <taxon>Tracheophyta</taxon>
        <taxon>Spermatophyta</taxon>
        <taxon>Magnoliopsida</taxon>
        <taxon>Ranunculales</taxon>
        <taxon>Ranunculaceae</taxon>
        <taxon>Thalictroideae</taxon>
        <taxon>Thalictrum</taxon>
    </lineage>
</organism>
<accession>A0A7J6V8I0</accession>
<dbReference type="EMBL" id="JABWDY010036800">
    <property type="protein sequence ID" value="KAF5180911.1"/>
    <property type="molecule type" value="Genomic_DNA"/>
</dbReference>
<sequence>MVQLWGALCDTIEEGIQLKREGKPAYVILTSLITSNWQDPVSTPHAAAWGQFPPSQNSLIGSAIEVN</sequence>
<comment type="caution">
    <text evidence="1">The sequence shown here is derived from an EMBL/GenBank/DDBJ whole genome shotgun (WGS) entry which is preliminary data.</text>
</comment>
<reference evidence="1 2" key="1">
    <citation type="submission" date="2020-06" db="EMBL/GenBank/DDBJ databases">
        <title>Transcriptomic and genomic resources for Thalictrum thalictroides and T. hernandezii: Facilitating candidate gene discovery in an emerging model plant lineage.</title>
        <authorList>
            <person name="Arias T."/>
            <person name="Riano-Pachon D.M."/>
            <person name="Di Stilio V.S."/>
        </authorList>
    </citation>
    <scope>NUCLEOTIDE SEQUENCE [LARGE SCALE GENOMIC DNA]</scope>
    <source>
        <strain evidence="2">cv. WT478/WT964</strain>
        <tissue evidence="1">Leaves</tissue>
    </source>
</reference>
<gene>
    <name evidence="1" type="ORF">FRX31_029502</name>
</gene>
<evidence type="ECO:0000313" key="1">
    <source>
        <dbReference type="EMBL" id="KAF5180911.1"/>
    </source>
</evidence>